<dbReference type="InterPro" id="IPR044053">
    <property type="entry name" value="AsaB-like"/>
</dbReference>
<organism evidence="2 3">
    <name type="scientific">Gymnopilus junonius</name>
    <name type="common">Spectacular rustgill mushroom</name>
    <name type="synonym">Gymnopilus spectabilis subsp. junonius</name>
    <dbReference type="NCBI Taxonomy" id="109634"/>
    <lineage>
        <taxon>Eukaryota</taxon>
        <taxon>Fungi</taxon>
        <taxon>Dikarya</taxon>
        <taxon>Basidiomycota</taxon>
        <taxon>Agaricomycotina</taxon>
        <taxon>Agaricomycetes</taxon>
        <taxon>Agaricomycetidae</taxon>
        <taxon>Agaricales</taxon>
        <taxon>Agaricineae</taxon>
        <taxon>Hymenogastraceae</taxon>
        <taxon>Gymnopilus</taxon>
    </lineage>
</organism>
<dbReference type="Proteomes" id="UP000724874">
    <property type="component" value="Unassembled WGS sequence"/>
</dbReference>
<evidence type="ECO:0000313" key="3">
    <source>
        <dbReference type="Proteomes" id="UP000724874"/>
    </source>
</evidence>
<dbReference type="OrthoDB" id="412788at2759"/>
<proteinExistence type="inferred from homology"/>
<dbReference type="NCBIfam" id="NF041278">
    <property type="entry name" value="CmcJ_NvfI_EfuI"/>
    <property type="match status" value="1"/>
</dbReference>
<comment type="caution">
    <text evidence="2">The sequence shown here is derived from an EMBL/GenBank/DDBJ whole genome shotgun (WGS) entry which is preliminary data.</text>
</comment>
<sequence>MPSSTEAKLSYSIPPENGVRAYTHFNVDPTTGERKTNVGQEGKKILVEDLRGKEDSVTLDTAGFQYYRHPAKHTSFANDEQIIREYYPESIELIKKLTGASRVELFDHTVRRRRPGEIDDLPDRRQPVSRVHVDQSSKAAVARVHLHMPAADVPKLLEKRFQIINLWRPIHHAAFDWPLALCDYGSIDPNDFFPVTRMYPDRDGETLGVKYNPNHKWKYLSGMTPDELVLIKCADSIQDGSVAVFTPHTGFEDPSTPAGTPPRQSIELRALVFYD</sequence>
<evidence type="ECO:0008006" key="4">
    <source>
        <dbReference type="Google" id="ProtNLM"/>
    </source>
</evidence>
<dbReference type="PANTHER" id="PTHR34598:SF3">
    <property type="entry name" value="OXIDOREDUCTASE AN1597"/>
    <property type="match status" value="1"/>
</dbReference>
<reference evidence="2" key="1">
    <citation type="submission" date="2020-11" db="EMBL/GenBank/DDBJ databases">
        <authorList>
            <consortium name="DOE Joint Genome Institute"/>
            <person name="Ahrendt S."/>
            <person name="Riley R."/>
            <person name="Andreopoulos W."/>
            <person name="LaButti K."/>
            <person name="Pangilinan J."/>
            <person name="Ruiz-duenas F.J."/>
            <person name="Barrasa J.M."/>
            <person name="Sanchez-Garcia M."/>
            <person name="Camarero S."/>
            <person name="Miyauchi S."/>
            <person name="Serrano A."/>
            <person name="Linde D."/>
            <person name="Babiker R."/>
            <person name="Drula E."/>
            <person name="Ayuso-Fernandez I."/>
            <person name="Pacheco R."/>
            <person name="Padilla G."/>
            <person name="Ferreira P."/>
            <person name="Barriuso J."/>
            <person name="Kellner H."/>
            <person name="Castanera R."/>
            <person name="Alfaro M."/>
            <person name="Ramirez L."/>
            <person name="Pisabarro A.G."/>
            <person name="Kuo A."/>
            <person name="Tritt A."/>
            <person name="Lipzen A."/>
            <person name="He G."/>
            <person name="Yan M."/>
            <person name="Ng V."/>
            <person name="Cullen D."/>
            <person name="Martin F."/>
            <person name="Rosso M.-N."/>
            <person name="Henrissat B."/>
            <person name="Hibbett D."/>
            <person name="Martinez A.T."/>
            <person name="Grigoriev I.V."/>
        </authorList>
    </citation>
    <scope>NUCLEOTIDE SEQUENCE</scope>
    <source>
        <strain evidence="2">AH 44721</strain>
    </source>
</reference>
<protein>
    <recommendedName>
        <fullName evidence="4">Methyltransferase</fullName>
    </recommendedName>
</protein>
<dbReference type="PANTHER" id="PTHR34598">
    <property type="entry name" value="BLL6449 PROTEIN"/>
    <property type="match status" value="1"/>
</dbReference>
<dbReference type="EMBL" id="JADNYJ010000039">
    <property type="protein sequence ID" value="KAF8901861.1"/>
    <property type="molecule type" value="Genomic_DNA"/>
</dbReference>
<evidence type="ECO:0000313" key="2">
    <source>
        <dbReference type="EMBL" id="KAF8901861.1"/>
    </source>
</evidence>
<name>A0A9P5NM15_GYMJU</name>
<accession>A0A9P5NM15</accession>
<dbReference type="GO" id="GO:0016491">
    <property type="term" value="F:oxidoreductase activity"/>
    <property type="evidence" value="ECO:0007669"/>
    <property type="project" value="InterPro"/>
</dbReference>
<keyword evidence="3" id="KW-1185">Reference proteome</keyword>
<evidence type="ECO:0000256" key="1">
    <source>
        <dbReference type="ARBA" id="ARBA00023604"/>
    </source>
</evidence>
<comment type="similarity">
    <text evidence="1">Belongs to the asaB hydroxylase/desaturase family.</text>
</comment>
<dbReference type="AlphaFoldDB" id="A0A9P5NM15"/>
<gene>
    <name evidence="2" type="ORF">CPB84DRAFT_1846577</name>
</gene>